<comment type="caution">
    <text evidence="3">The sequence shown here is derived from an EMBL/GenBank/DDBJ whole genome shotgun (WGS) entry which is preliminary data.</text>
</comment>
<reference evidence="3 4" key="1">
    <citation type="journal article" date="2017" name="Genome Biol. Evol.">
        <title>Phytophthora megakarya and P. palmivora, closely related causal agents of cacao black pod rot, underwent increases in genome sizes and gene numbers by different mechanisms.</title>
        <authorList>
            <person name="Ali S.S."/>
            <person name="Shao J."/>
            <person name="Lary D.J."/>
            <person name="Kronmiller B."/>
            <person name="Shen D."/>
            <person name="Strem M.D."/>
            <person name="Amoako-Attah I."/>
            <person name="Akrofi A.Y."/>
            <person name="Begoude B.A."/>
            <person name="Ten Hoopen G.M."/>
            <person name="Coulibaly K."/>
            <person name="Kebe B.I."/>
            <person name="Melnick R.L."/>
            <person name="Guiltinan M.J."/>
            <person name="Tyler B.M."/>
            <person name="Meinhardt L.W."/>
            <person name="Bailey B.A."/>
        </authorList>
    </citation>
    <scope>NUCLEOTIDE SEQUENCE [LARGE SCALE GENOMIC DNA]</scope>
    <source>
        <strain evidence="4">sbr112.9</strain>
    </source>
</reference>
<dbReference type="CDD" id="cd01647">
    <property type="entry name" value="RT_LTR"/>
    <property type="match status" value="1"/>
</dbReference>
<accession>A0A2P4Y3V5</accession>
<gene>
    <name evidence="3" type="ORF">PHPALM_10777</name>
</gene>
<feature type="domain" description="Reverse transcriptase" evidence="2">
    <location>
        <begin position="342"/>
        <end position="497"/>
    </location>
</feature>
<evidence type="ECO:0000313" key="4">
    <source>
        <dbReference type="Proteomes" id="UP000237271"/>
    </source>
</evidence>
<name>A0A2P4Y3V5_9STRA</name>
<dbReference type="InterPro" id="IPR000477">
    <property type="entry name" value="RT_dom"/>
</dbReference>
<dbReference type="Pfam" id="PF00078">
    <property type="entry name" value="RVT_1"/>
    <property type="match status" value="1"/>
</dbReference>
<feature type="region of interest" description="Disordered" evidence="1">
    <location>
        <begin position="155"/>
        <end position="191"/>
    </location>
</feature>
<dbReference type="Gene3D" id="3.10.10.10">
    <property type="entry name" value="HIV Type 1 Reverse Transcriptase, subunit A, domain 1"/>
    <property type="match status" value="1"/>
</dbReference>
<dbReference type="PANTHER" id="PTHR24559:SF444">
    <property type="entry name" value="REVERSE TRANSCRIPTASE DOMAIN-CONTAINING PROTEIN"/>
    <property type="match status" value="1"/>
</dbReference>
<dbReference type="InterPro" id="IPR043502">
    <property type="entry name" value="DNA/RNA_pol_sf"/>
</dbReference>
<dbReference type="EMBL" id="NCKW01005722">
    <property type="protein sequence ID" value="POM72497.1"/>
    <property type="molecule type" value="Genomic_DNA"/>
</dbReference>
<dbReference type="OrthoDB" id="116419at2759"/>
<proteinExistence type="predicted"/>
<protein>
    <recommendedName>
        <fullName evidence="2">Reverse transcriptase domain-containing protein</fullName>
    </recommendedName>
</protein>
<keyword evidence="4" id="KW-1185">Reference proteome</keyword>
<dbReference type="Proteomes" id="UP000237271">
    <property type="component" value="Unassembled WGS sequence"/>
</dbReference>
<dbReference type="InterPro" id="IPR053134">
    <property type="entry name" value="RNA-dir_DNA_polymerase"/>
</dbReference>
<dbReference type="SUPFAM" id="SSF56672">
    <property type="entry name" value="DNA/RNA polymerases"/>
    <property type="match status" value="1"/>
</dbReference>
<evidence type="ECO:0000259" key="2">
    <source>
        <dbReference type="Pfam" id="PF00078"/>
    </source>
</evidence>
<evidence type="ECO:0000256" key="1">
    <source>
        <dbReference type="SAM" id="MobiDB-lite"/>
    </source>
</evidence>
<organism evidence="3 4">
    <name type="scientific">Phytophthora palmivora</name>
    <dbReference type="NCBI Taxonomy" id="4796"/>
    <lineage>
        <taxon>Eukaryota</taxon>
        <taxon>Sar</taxon>
        <taxon>Stramenopiles</taxon>
        <taxon>Oomycota</taxon>
        <taxon>Peronosporomycetes</taxon>
        <taxon>Peronosporales</taxon>
        <taxon>Peronosporaceae</taxon>
        <taxon>Phytophthora</taxon>
    </lineage>
</organism>
<dbReference type="InterPro" id="IPR043128">
    <property type="entry name" value="Rev_trsase/Diguanyl_cyclase"/>
</dbReference>
<dbReference type="Gene3D" id="3.30.70.270">
    <property type="match status" value="1"/>
</dbReference>
<dbReference type="PANTHER" id="PTHR24559">
    <property type="entry name" value="TRANSPOSON TY3-I GAG-POL POLYPROTEIN"/>
    <property type="match status" value="1"/>
</dbReference>
<sequence length="523" mass="59995">WINEHQFETKKFEDKNIRVKLGDNQIVETELEVVSVAIKISGLSEAYKCVAVVYATPEEFNCILGIPLFEDMQPQIDWRGRQIKGTRSKILRWERAGEICGSIEEGGPVIASGLRRSVEAKGLSAKRPDSCRGAALETDVTFVVKLARDTVQTVSPTVVREQQKDTSAGKGSAVNDDPESSKREDTAASVEDGCSIRGKDSVVEKMFTMGVVDEIGVQTKYITRKKLKKFLRIKTKSIEEPDFMLVLSNETIKRGARTLQRQDQPASVVTAKAQRYLETDWESFQDNPAFNLLMEYKDNVFRPELPEGLPEKREIEHRIDVKDPNLAMYRQQWRQSPEQQREIVRWVIDMVKKKLIRPSIMRQSIPMTRKEDILDAMAGSYWLSTMDLMSAYYQVRMREEDIKFTAFQAPNGLWEYLVLPMGVCNAPATMHRLTSKIFRDLKSTKSLYDDIYIFTKSPRIEDHLDALRETLDILRENKLYVKLSKCVFCAEEIPCLGDFVGRNGVRMDPDKVQTIKDWPNTPR</sequence>
<feature type="non-terminal residue" evidence="3">
    <location>
        <position position="1"/>
    </location>
</feature>
<dbReference type="AlphaFoldDB" id="A0A2P4Y3V5"/>
<evidence type="ECO:0000313" key="3">
    <source>
        <dbReference type="EMBL" id="POM72497.1"/>
    </source>
</evidence>